<evidence type="ECO:0000313" key="8">
    <source>
        <dbReference type="Proteomes" id="UP000239290"/>
    </source>
</evidence>
<evidence type="ECO:0000313" key="7">
    <source>
        <dbReference type="EMBL" id="PQP25408.1"/>
    </source>
</evidence>
<evidence type="ECO:0000256" key="1">
    <source>
        <dbReference type="ARBA" id="ARBA00005086"/>
    </source>
</evidence>
<accession>A0A2S8JEC0</accession>
<dbReference type="Proteomes" id="UP000239290">
    <property type="component" value="Unassembled WGS sequence"/>
</dbReference>
<dbReference type="SUPFAM" id="SSF48179">
    <property type="entry name" value="6-phosphogluconate dehydrogenase C-terminal domain-like"/>
    <property type="match status" value="2"/>
</dbReference>
<dbReference type="EMBL" id="PUIO01000007">
    <property type="protein sequence ID" value="PQP25408.1"/>
    <property type="molecule type" value="Genomic_DNA"/>
</dbReference>
<dbReference type="GO" id="GO:0070403">
    <property type="term" value="F:NAD+ binding"/>
    <property type="evidence" value="ECO:0007669"/>
    <property type="project" value="InterPro"/>
</dbReference>
<dbReference type="Pfam" id="PF00725">
    <property type="entry name" value="3HCDH"/>
    <property type="match status" value="1"/>
</dbReference>
<evidence type="ECO:0000256" key="4">
    <source>
        <dbReference type="SAM" id="MobiDB-lite"/>
    </source>
</evidence>
<dbReference type="SUPFAM" id="SSF51735">
    <property type="entry name" value="NAD(P)-binding Rossmann-fold domains"/>
    <property type="match status" value="1"/>
</dbReference>
<dbReference type="AlphaFoldDB" id="A0A2S8JEC0"/>
<reference evidence="8" key="1">
    <citation type="submission" date="2018-02" db="EMBL/GenBank/DDBJ databases">
        <title>Draft genome sequencing of Rhodococcus opacus KU647198.</title>
        <authorList>
            <person name="Zheng B.-X."/>
        </authorList>
    </citation>
    <scope>NUCLEOTIDE SEQUENCE [LARGE SCALE GENOMIC DNA]</scope>
    <source>
        <strain evidence="8">04-OD7</strain>
    </source>
</reference>
<keyword evidence="3" id="KW-0560">Oxidoreductase</keyword>
<proteinExistence type="inferred from homology"/>
<dbReference type="InterPro" id="IPR050136">
    <property type="entry name" value="FA_oxidation_alpha_subunit"/>
</dbReference>
<dbReference type="PANTHER" id="PTHR43612">
    <property type="entry name" value="TRIFUNCTIONAL ENZYME SUBUNIT ALPHA"/>
    <property type="match status" value="1"/>
</dbReference>
<dbReference type="Pfam" id="PF02737">
    <property type="entry name" value="3HCDH_N"/>
    <property type="match status" value="1"/>
</dbReference>
<protein>
    <submittedName>
        <fullName evidence="7">3-hydroxyacyl-CoA dehydrogenase</fullName>
    </submittedName>
</protein>
<dbReference type="GO" id="GO:0004300">
    <property type="term" value="F:enoyl-CoA hydratase activity"/>
    <property type="evidence" value="ECO:0007669"/>
    <property type="project" value="TreeGrafter"/>
</dbReference>
<feature type="region of interest" description="Disordered" evidence="4">
    <location>
        <begin position="409"/>
        <end position="431"/>
    </location>
</feature>
<gene>
    <name evidence="7" type="ORF">C5613_07495</name>
</gene>
<name>A0A2S8JEC0_RHOOP</name>
<comment type="similarity">
    <text evidence="2">Belongs to the 3-hydroxyacyl-CoA dehydrogenase family.</text>
</comment>
<evidence type="ECO:0000259" key="6">
    <source>
        <dbReference type="Pfam" id="PF02737"/>
    </source>
</evidence>
<dbReference type="Gene3D" id="3.40.50.720">
    <property type="entry name" value="NAD(P)-binding Rossmann-like Domain"/>
    <property type="match status" value="1"/>
</dbReference>
<dbReference type="PANTHER" id="PTHR43612:SF3">
    <property type="entry name" value="TRIFUNCTIONAL ENZYME SUBUNIT ALPHA, MITOCHONDRIAL"/>
    <property type="match status" value="1"/>
</dbReference>
<evidence type="ECO:0000259" key="5">
    <source>
        <dbReference type="Pfam" id="PF00725"/>
    </source>
</evidence>
<dbReference type="InterPro" id="IPR008927">
    <property type="entry name" value="6-PGluconate_DH-like_C_sf"/>
</dbReference>
<dbReference type="InterPro" id="IPR006108">
    <property type="entry name" value="3HC_DH_C"/>
</dbReference>
<dbReference type="GO" id="GO:0006635">
    <property type="term" value="P:fatty acid beta-oxidation"/>
    <property type="evidence" value="ECO:0007669"/>
    <property type="project" value="TreeGrafter"/>
</dbReference>
<dbReference type="InterPro" id="IPR006176">
    <property type="entry name" value="3-OHacyl-CoA_DH_NAD-bd"/>
</dbReference>
<evidence type="ECO:0000256" key="3">
    <source>
        <dbReference type="ARBA" id="ARBA00023002"/>
    </source>
</evidence>
<comment type="pathway">
    <text evidence="1">Lipid metabolism; butanoate metabolism.</text>
</comment>
<comment type="caution">
    <text evidence="7">The sequence shown here is derived from an EMBL/GenBank/DDBJ whole genome shotgun (WGS) entry which is preliminary data.</text>
</comment>
<organism evidence="7 8">
    <name type="scientific">Rhodococcus opacus</name>
    <name type="common">Nocardia opaca</name>
    <dbReference type="NCBI Taxonomy" id="37919"/>
    <lineage>
        <taxon>Bacteria</taxon>
        <taxon>Bacillati</taxon>
        <taxon>Actinomycetota</taxon>
        <taxon>Actinomycetes</taxon>
        <taxon>Mycobacteriales</taxon>
        <taxon>Nocardiaceae</taxon>
        <taxon>Rhodococcus</taxon>
    </lineage>
</organism>
<sequence>MHTDTSVRTVRARIGSAVSSERSESLAGTTIGVVGAGMMGAAIAYTCARAGADVVLWARTLENALRGKSYADRREAHARNAGTSNRRMSQALLGRITPTECVTDLSASALVIEAVAENVAVKQQVLQMVEAVTEAPTVLASTTSTLPIAILSSKLQRPQCFLGMHFFSPADRMSLVETIVGSGTSQATVAASLAFARMLGKVPIVVGDSRGFFTSRVMERYLDEALVAVGEGIDPGLVERAATAAGYPVPPLHLLDEITLTLNRAVQCENRLAVEADGGTWRGSEADSVRDRMIDECGRGGRSDGQGFYEYDSDGKRLGLWPALREVFGPARHIPLNDMRDRLLFVEVLEALRCLGEGVVGSESDADTGSVLGIGFPAHTGGVLSFRRSYPGGEDGFTARARELAGRYGDRFLPPEQSSEPYDQPECPWPT</sequence>
<dbReference type="Gene3D" id="1.10.1040.50">
    <property type="match status" value="1"/>
</dbReference>
<feature type="domain" description="3-hydroxyacyl-CoA dehydrogenase C-terminal" evidence="5">
    <location>
        <begin position="211"/>
        <end position="311"/>
    </location>
</feature>
<dbReference type="InterPro" id="IPR036291">
    <property type="entry name" value="NAD(P)-bd_dom_sf"/>
</dbReference>
<dbReference type="FunFam" id="3.40.50.720:FF:000009">
    <property type="entry name" value="Fatty oxidation complex, alpha subunit"/>
    <property type="match status" value="1"/>
</dbReference>
<evidence type="ECO:0000256" key="2">
    <source>
        <dbReference type="ARBA" id="ARBA00009463"/>
    </source>
</evidence>
<feature type="domain" description="3-hydroxyacyl-CoA dehydrogenase NAD binding" evidence="6">
    <location>
        <begin position="30"/>
        <end position="208"/>
    </location>
</feature>
<dbReference type="GO" id="GO:0016509">
    <property type="term" value="F:long-chain (3S)-3-hydroxyacyl-CoA dehydrogenase (NAD+) activity"/>
    <property type="evidence" value="ECO:0007669"/>
    <property type="project" value="TreeGrafter"/>
</dbReference>